<evidence type="ECO:0000256" key="1">
    <source>
        <dbReference type="SAM" id="SignalP"/>
    </source>
</evidence>
<keyword evidence="3" id="KW-1185">Reference proteome</keyword>
<evidence type="ECO:0000313" key="3">
    <source>
        <dbReference type="Proteomes" id="UP000276133"/>
    </source>
</evidence>
<keyword evidence="1" id="KW-0732">Signal</keyword>
<proteinExistence type="predicted"/>
<gene>
    <name evidence="2" type="ORF">BpHYR1_000649</name>
</gene>
<dbReference type="EMBL" id="REGN01001384">
    <property type="protein sequence ID" value="RNA35016.1"/>
    <property type="molecule type" value="Genomic_DNA"/>
</dbReference>
<evidence type="ECO:0000313" key="2">
    <source>
        <dbReference type="EMBL" id="RNA35016.1"/>
    </source>
</evidence>
<accession>A0A3M7SGX6</accession>
<comment type="caution">
    <text evidence="2">The sequence shown here is derived from an EMBL/GenBank/DDBJ whole genome shotgun (WGS) entry which is preliminary data.</text>
</comment>
<dbReference type="AlphaFoldDB" id="A0A3M7SGX6"/>
<sequence length="113" mass="13031">MSHTATAFFLFSFIFIPSDRHQSVWDVSHTSDPFSTPRHRLNTPFELNISYMSLNSVNYVTLFEKLNSSLARNVIGRFFIKNLINKIICTELIPSKLLLDPCVALDYISILYI</sequence>
<feature type="chain" id="PRO_5018007529" evidence="1">
    <location>
        <begin position="21"/>
        <end position="113"/>
    </location>
</feature>
<dbReference type="Proteomes" id="UP000276133">
    <property type="component" value="Unassembled WGS sequence"/>
</dbReference>
<feature type="signal peptide" evidence="1">
    <location>
        <begin position="1"/>
        <end position="20"/>
    </location>
</feature>
<name>A0A3M7SGX6_BRAPC</name>
<reference evidence="2 3" key="1">
    <citation type="journal article" date="2018" name="Sci. Rep.">
        <title>Genomic signatures of local adaptation to the degree of environmental predictability in rotifers.</title>
        <authorList>
            <person name="Franch-Gras L."/>
            <person name="Hahn C."/>
            <person name="Garcia-Roger E.M."/>
            <person name="Carmona M.J."/>
            <person name="Serra M."/>
            <person name="Gomez A."/>
        </authorList>
    </citation>
    <scope>NUCLEOTIDE SEQUENCE [LARGE SCALE GENOMIC DNA]</scope>
    <source>
        <strain evidence="2">HYR1</strain>
    </source>
</reference>
<organism evidence="2 3">
    <name type="scientific">Brachionus plicatilis</name>
    <name type="common">Marine rotifer</name>
    <name type="synonym">Brachionus muelleri</name>
    <dbReference type="NCBI Taxonomy" id="10195"/>
    <lineage>
        <taxon>Eukaryota</taxon>
        <taxon>Metazoa</taxon>
        <taxon>Spiralia</taxon>
        <taxon>Gnathifera</taxon>
        <taxon>Rotifera</taxon>
        <taxon>Eurotatoria</taxon>
        <taxon>Monogononta</taxon>
        <taxon>Pseudotrocha</taxon>
        <taxon>Ploima</taxon>
        <taxon>Brachionidae</taxon>
        <taxon>Brachionus</taxon>
    </lineage>
</organism>
<protein>
    <submittedName>
        <fullName evidence="2">Uncharacterized protein</fullName>
    </submittedName>
</protein>